<dbReference type="Proteomes" id="UP000664654">
    <property type="component" value="Unassembled WGS sequence"/>
</dbReference>
<keyword evidence="3" id="KW-1185">Reference proteome</keyword>
<dbReference type="RefSeq" id="WP_206572865.1">
    <property type="nucleotide sequence ID" value="NZ_JAFKCV010000003.1"/>
</dbReference>
<reference evidence="2" key="1">
    <citation type="submission" date="2021-03" db="EMBL/GenBank/DDBJ databases">
        <title>novel species isolated from a fishpond in China.</title>
        <authorList>
            <person name="Lu H."/>
            <person name="Cai Z."/>
        </authorList>
    </citation>
    <scope>NUCLEOTIDE SEQUENCE</scope>
    <source>
        <strain evidence="2">JCM 30855</strain>
    </source>
</reference>
<comment type="caution">
    <text evidence="2">The sequence shown here is derived from an EMBL/GenBank/DDBJ whole genome shotgun (WGS) entry which is preliminary data.</text>
</comment>
<name>A0A939DM24_9ALTE</name>
<evidence type="ECO:0000313" key="2">
    <source>
        <dbReference type="EMBL" id="MBN7824742.1"/>
    </source>
</evidence>
<evidence type="ECO:0000259" key="1">
    <source>
        <dbReference type="Pfam" id="PF08765"/>
    </source>
</evidence>
<dbReference type="Pfam" id="PF08765">
    <property type="entry name" value="Mor"/>
    <property type="match status" value="1"/>
</dbReference>
<dbReference type="EMBL" id="JAFKCV010000003">
    <property type="protein sequence ID" value="MBN7824742.1"/>
    <property type="molecule type" value="Genomic_DNA"/>
</dbReference>
<organism evidence="2 3">
    <name type="scientific">Bowmanella dokdonensis</name>
    <dbReference type="NCBI Taxonomy" id="751969"/>
    <lineage>
        <taxon>Bacteria</taxon>
        <taxon>Pseudomonadati</taxon>
        <taxon>Pseudomonadota</taxon>
        <taxon>Gammaproteobacteria</taxon>
        <taxon>Alteromonadales</taxon>
        <taxon>Alteromonadaceae</taxon>
        <taxon>Bowmanella</taxon>
    </lineage>
</organism>
<dbReference type="SUPFAM" id="SSF46689">
    <property type="entry name" value="Homeodomain-like"/>
    <property type="match status" value="1"/>
</dbReference>
<evidence type="ECO:0000313" key="3">
    <source>
        <dbReference type="Proteomes" id="UP000664654"/>
    </source>
</evidence>
<dbReference type="AlphaFoldDB" id="A0A939DM24"/>
<sequence>MNPVNLKALPYRIRMIAEKLGMEATYQLLAEHGAECHTIPASFSPGCALAKHLGEDAAKVLCQLWPDTPIDLPKPDKILLQWRDAELIHNITLGGMTVMQAVKKYNLTRQRINQILSSHWEEKNLSLPLDLPT</sequence>
<feature type="domain" description="Mor transcription activator" evidence="1">
    <location>
        <begin position="48"/>
        <end position="117"/>
    </location>
</feature>
<protein>
    <recommendedName>
        <fullName evidence="1">Mor transcription activator domain-containing protein</fullName>
    </recommendedName>
</protein>
<dbReference type="InterPro" id="IPR009057">
    <property type="entry name" value="Homeodomain-like_sf"/>
</dbReference>
<accession>A0A939DM24</accession>
<gene>
    <name evidence="2" type="ORF">J0A66_05830</name>
</gene>
<proteinExistence type="predicted"/>
<dbReference type="InterPro" id="IPR014875">
    <property type="entry name" value="Mor_transcription_activator"/>
</dbReference>